<protein>
    <recommendedName>
        <fullName evidence="4">DUF348 domain-containing protein</fullName>
    </recommendedName>
</protein>
<dbReference type="Proteomes" id="UP001144036">
    <property type="component" value="Unassembled WGS sequence"/>
</dbReference>
<comment type="caution">
    <text evidence="2">The sequence shown here is derived from an EMBL/GenBank/DDBJ whole genome shotgun (WGS) entry which is preliminary data.</text>
</comment>
<evidence type="ECO:0000313" key="3">
    <source>
        <dbReference type="Proteomes" id="UP001144036"/>
    </source>
</evidence>
<evidence type="ECO:0000256" key="1">
    <source>
        <dbReference type="SAM" id="Phobius"/>
    </source>
</evidence>
<keyword evidence="1" id="KW-0812">Transmembrane</keyword>
<sequence length="210" mass="22424">MNANERANLARALPPGRELPERREQQIKDFVMAEIHRSAEPARPRLRLPRPMLVLPVAAAAMALVIAFGLGLGGAPAYAITLLDDGTIHVTLNEIRDADGLEADLRDLGVNAVVDYVPDGQRCSPQPRSTDLLPQEEARLGVWPPPQNPAGDGFTIDPAVVGPGQTAVIELSISDDERIASIWARVSNGPVAACELVVDPDHHLGPAPQS</sequence>
<organism evidence="2 3">
    <name type="scientific">Nonomuraea corallina</name>
    <dbReference type="NCBI Taxonomy" id="2989783"/>
    <lineage>
        <taxon>Bacteria</taxon>
        <taxon>Bacillati</taxon>
        <taxon>Actinomycetota</taxon>
        <taxon>Actinomycetes</taxon>
        <taxon>Streptosporangiales</taxon>
        <taxon>Streptosporangiaceae</taxon>
        <taxon>Nonomuraea</taxon>
    </lineage>
</organism>
<gene>
    <name evidence="2" type="ORF">OUY22_02810</name>
</gene>
<reference evidence="2" key="1">
    <citation type="submission" date="2022-11" db="EMBL/GenBank/DDBJ databases">
        <title>Nonomuraea corallina sp. nov., a new species of the genus Nonomuraea isolated from sea side sediment in Thai sea.</title>
        <authorList>
            <person name="Ngamcharungchit C."/>
            <person name="Matsumoto A."/>
            <person name="Suriyachadkun C."/>
            <person name="Panbangred W."/>
            <person name="Inahashi Y."/>
            <person name="Intra B."/>
        </authorList>
    </citation>
    <scope>NUCLEOTIDE SEQUENCE</scope>
    <source>
        <strain evidence="2">MCN248</strain>
    </source>
</reference>
<proteinExistence type="predicted"/>
<evidence type="ECO:0008006" key="4">
    <source>
        <dbReference type="Google" id="ProtNLM"/>
    </source>
</evidence>
<name>A0ABT4S578_9ACTN</name>
<keyword evidence="3" id="KW-1185">Reference proteome</keyword>
<feature type="transmembrane region" description="Helical" evidence="1">
    <location>
        <begin position="53"/>
        <end position="79"/>
    </location>
</feature>
<dbReference type="EMBL" id="JAPNNL010000006">
    <property type="protein sequence ID" value="MDA0632331.1"/>
    <property type="molecule type" value="Genomic_DNA"/>
</dbReference>
<keyword evidence="1" id="KW-0472">Membrane</keyword>
<dbReference type="RefSeq" id="WP_270153106.1">
    <property type="nucleotide sequence ID" value="NZ_JAPNNL010000006.1"/>
</dbReference>
<keyword evidence="1" id="KW-1133">Transmembrane helix</keyword>
<accession>A0ABT4S578</accession>
<evidence type="ECO:0000313" key="2">
    <source>
        <dbReference type="EMBL" id="MDA0632331.1"/>
    </source>
</evidence>